<name>A0A9P6JPR4_9AGAR</name>
<dbReference type="Proteomes" id="UP000807306">
    <property type="component" value="Unassembled WGS sequence"/>
</dbReference>
<keyword evidence="1" id="KW-0175">Coiled coil</keyword>
<reference evidence="2" key="1">
    <citation type="submission" date="2020-11" db="EMBL/GenBank/DDBJ databases">
        <authorList>
            <consortium name="DOE Joint Genome Institute"/>
            <person name="Ahrendt S."/>
            <person name="Riley R."/>
            <person name="Andreopoulos W."/>
            <person name="Labutti K."/>
            <person name="Pangilinan J."/>
            <person name="Ruiz-Duenas F.J."/>
            <person name="Barrasa J.M."/>
            <person name="Sanchez-Garcia M."/>
            <person name="Camarero S."/>
            <person name="Miyauchi S."/>
            <person name="Serrano A."/>
            <person name="Linde D."/>
            <person name="Babiker R."/>
            <person name="Drula E."/>
            <person name="Ayuso-Fernandez I."/>
            <person name="Pacheco R."/>
            <person name="Padilla G."/>
            <person name="Ferreira P."/>
            <person name="Barriuso J."/>
            <person name="Kellner H."/>
            <person name="Castanera R."/>
            <person name="Alfaro M."/>
            <person name="Ramirez L."/>
            <person name="Pisabarro A.G."/>
            <person name="Kuo A."/>
            <person name="Tritt A."/>
            <person name="Lipzen A."/>
            <person name="He G."/>
            <person name="Yan M."/>
            <person name="Ng V."/>
            <person name="Cullen D."/>
            <person name="Martin F."/>
            <person name="Rosso M.-N."/>
            <person name="Henrissat B."/>
            <person name="Hibbett D."/>
            <person name="Martinez A.T."/>
            <person name="Grigoriev I.V."/>
        </authorList>
    </citation>
    <scope>NUCLEOTIDE SEQUENCE</scope>
    <source>
        <strain evidence="2">CBS 506.95</strain>
    </source>
</reference>
<evidence type="ECO:0000313" key="2">
    <source>
        <dbReference type="EMBL" id="KAF9528451.1"/>
    </source>
</evidence>
<accession>A0A9P6JPR4</accession>
<keyword evidence="3" id="KW-1185">Reference proteome</keyword>
<evidence type="ECO:0000256" key="1">
    <source>
        <dbReference type="SAM" id="Coils"/>
    </source>
</evidence>
<organism evidence="2 3">
    <name type="scientific">Crepidotus variabilis</name>
    <dbReference type="NCBI Taxonomy" id="179855"/>
    <lineage>
        <taxon>Eukaryota</taxon>
        <taxon>Fungi</taxon>
        <taxon>Dikarya</taxon>
        <taxon>Basidiomycota</taxon>
        <taxon>Agaricomycotina</taxon>
        <taxon>Agaricomycetes</taxon>
        <taxon>Agaricomycetidae</taxon>
        <taxon>Agaricales</taxon>
        <taxon>Agaricineae</taxon>
        <taxon>Crepidotaceae</taxon>
        <taxon>Crepidotus</taxon>
    </lineage>
</organism>
<sequence>MKKWEKEQRTFKKLRLKVKQLDSQRRQAQESLRSANFKLKSLKTFRSTKEGIFTPEMRELGRRLYSLGCSAENVGEAIKTCADAFGISVTKTPSRRSVLRFRDEGGFYGLIQLGREISHSERMGECSDGTTDRKTTYESHHVTYKCPTYLPDVDDSDSSTWTHRTRFVTVEPAVDHTGKTQFEGTQHLAAEIAAAYSDSPLAKGDGKTMSADDWIRKEEFQNMDHAADGKKKLEFCTKWKKEVLTEDLGNDLLDYLETGELHSRLASLSDEDLAKAKADATYFHLILVNSTILIFLNSSLSTSQADIDRETSRKLLTHALGEGALEVMPAALRDAMLAITFAGCCAHKDMNAFKYGVAALEEMWEKEGKTPPILLANKANASTIRLGDPDSAAVRAAETSSTRGGVKATMLAGALFNHSDDKKGYQDLHRRFMALNKLLLYDIVDNSRFADTSNTRFQSNTYGSAELITHLPLYHELMEEVTDGKVKPGFNHLESNLYKALHDIPTLTELAAITLYGVAISWPYLRTVRGDGTDAVRNILDDDLIELHRKIPAFCESIAENPNQLLQEPSSTNFSMVTLDGRPWMDPSAVMAIRILASELPELKSAISAIFSAAAKGWRQFTQEFISGGPFDLLTPEQRSELFIPATNDVNEGALGSWRVSRRSNPNITAAGFSNKTRYERNNTDRFIAKLCDDADHCYVRQEVRRIGASGENTRLQENLLEAQRKRAEANRLKKSEAARKKREELERLSQVGLIMDHDIIMRMTVVQLKDQIKIHKQILADPILGKTLQKDLKTKAVLQVAVLSAVEQNKE</sequence>
<feature type="coiled-coil region" evidence="1">
    <location>
        <begin position="11"/>
        <end position="38"/>
    </location>
</feature>
<dbReference type="EMBL" id="MU157852">
    <property type="protein sequence ID" value="KAF9528451.1"/>
    <property type="molecule type" value="Genomic_DNA"/>
</dbReference>
<dbReference type="AlphaFoldDB" id="A0A9P6JPR4"/>
<dbReference type="OrthoDB" id="3043234at2759"/>
<evidence type="ECO:0000313" key="3">
    <source>
        <dbReference type="Proteomes" id="UP000807306"/>
    </source>
</evidence>
<gene>
    <name evidence="2" type="ORF">CPB83DRAFT_766593</name>
</gene>
<comment type="caution">
    <text evidence="2">The sequence shown here is derived from an EMBL/GenBank/DDBJ whole genome shotgun (WGS) entry which is preliminary data.</text>
</comment>
<proteinExistence type="predicted"/>
<protein>
    <submittedName>
        <fullName evidence="2">Uncharacterized protein</fullName>
    </submittedName>
</protein>